<feature type="active site" description="Proton acceptor; for dehydratase activity" evidence="9">
    <location>
        <position position="970"/>
    </location>
</feature>
<dbReference type="GO" id="GO:0031177">
    <property type="term" value="F:phosphopantetheine binding"/>
    <property type="evidence" value="ECO:0007669"/>
    <property type="project" value="InterPro"/>
</dbReference>
<feature type="active site" description="Proton donor; for dehydratase activity" evidence="9">
    <location>
        <position position="1142"/>
    </location>
</feature>
<dbReference type="Gene3D" id="3.40.50.11460">
    <property type="match status" value="1"/>
</dbReference>
<dbReference type="SUPFAM" id="SSF47336">
    <property type="entry name" value="ACP-like"/>
    <property type="match status" value="1"/>
</dbReference>
<dbReference type="InterPro" id="IPR050091">
    <property type="entry name" value="PKS_NRPS_Biosynth_Enz"/>
</dbReference>
<dbReference type="InterPro" id="IPR009081">
    <property type="entry name" value="PP-bd_ACP"/>
</dbReference>
<evidence type="ECO:0000256" key="7">
    <source>
        <dbReference type="ARBA" id="ARBA00023268"/>
    </source>
</evidence>
<dbReference type="Gene3D" id="3.10.129.110">
    <property type="entry name" value="Polyketide synthase dehydratase"/>
    <property type="match status" value="1"/>
</dbReference>
<evidence type="ECO:0000256" key="6">
    <source>
        <dbReference type="ARBA" id="ARBA00023194"/>
    </source>
</evidence>
<dbReference type="InterPro" id="IPR013154">
    <property type="entry name" value="ADH-like_N"/>
</dbReference>
<dbReference type="Gene3D" id="3.40.50.720">
    <property type="entry name" value="NAD(P)-binding Rossmann-like Domain"/>
    <property type="match status" value="1"/>
</dbReference>
<dbReference type="PANTHER" id="PTHR43775">
    <property type="entry name" value="FATTY ACID SYNTHASE"/>
    <property type="match status" value="1"/>
</dbReference>
<dbReference type="SUPFAM" id="SSF51735">
    <property type="entry name" value="NAD(P)-binding Rossmann-fold domains"/>
    <property type="match status" value="3"/>
</dbReference>
<dbReference type="PROSITE" id="PS50075">
    <property type="entry name" value="CARRIER"/>
    <property type="match status" value="1"/>
</dbReference>
<feature type="domain" description="PKS/mFAS DH" evidence="12">
    <location>
        <begin position="938"/>
        <end position="1219"/>
    </location>
</feature>
<dbReference type="FunFam" id="3.90.180.10:FF:000032">
    <property type="entry name" value="Probable polyketide synthase pks1"/>
    <property type="match status" value="1"/>
</dbReference>
<evidence type="ECO:0000259" key="12">
    <source>
        <dbReference type="PROSITE" id="PS52019"/>
    </source>
</evidence>
<evidence type="ECO:0000256" key="4">
    <source>
        <dbReference type="ARBA" id="ARBA00022553"/>
    </source>
</evidence>
<dbReference type="InterPro" id="IPR016035">
    <property type="entry name" value="Acyl_Trfase/lysoPLipase"/>
</dbReference>
<dbReference type="Pfam" id="PF21089">
    <property type="entry name" value="PKS_DH_N"/>
    <property type="match status" value="1"/>
</dbReference>
<keyword evidence="4" id="KW-0597">Phosphoprotein</keyword>
<keyword evidence="8" id="KW-0012">Acyltransferase</keyword>
<dbReference type="InterPro" id="IPR020843">
    <property type="entry name" value="ER"/>
</dbReference>
<dbReference type="Pfam" id="PF00109">
    <property type="entry name" value="ketoacyl-synt"/>
    <property type="match status" value="1"/>
</dbReference>
<dbReference type="InterPro" id="IPR016036">
    <property type="entry name" value="Malonyl_transacylase_ACP-bd"/>
</dbReference>
<dbReference type="InterPro" id="IPR020806">
    <property type="entry name" value="PKS_PP-bd"/>
</dbReference>
<dbReference type="Pfam" id="PF02801">
    <property type="entry name" value="Ketoacyl-synt_C"/>
    <property type="match status" value="1"/>
</dbReference>
<dbReference type="GO" id="GO:0004312">
    <property type="term" value="F:fatty acid synthase activity"/>
    <property type="evidence" value="ECO:0007669"/>
    <property type="project" value="TreeGrafter"/>
</dbReference>
<reference evidence="13" key="1">
    <citation type="submission" date="2005-10" db="EMBL/GenBank/DDBJ databases">
        <title>Genetic organization of the biosynthetic genes involved in the supply of AHBA, the starter unit of geldanamycin biosynthesis in Streptomyces hygroscopicus JCM4427.</title>
        <authorList>
            <person name="Hong Y.-S."/>
            <person name="Lee J.J."/>
        </authorList>
    </citation>
    <scope>NUCLEOTIDE SEQUENCE</scope>
    <source>
        <strain evidence="13">JCM4427</strain>
    </source>
</reference>
<dbReference type="GO" id="GO:0033068">
    <property type="term" value="P:macrolide biosynthetic process"/>
    <property type="evidence" value="ECO:0007669"/>
    <property type="project" value="UniProtKB-ARBA"/>
</dbReference>
<dbReference type="PROSITE" id="PS52004">
    <property type="entry name" value="KS3_2"/>
    <property type="match status" value="1"/>
</dbReference>
<accession>Q1L0S7</accession>
<dbReference type="InterPro" id="IPR049900">
    <property type="entry name" value="PKS_mFAS_DH"/>
</dbReference>
<dbReference type="SUPFAM" id="SSF50129">
    <property type="entry name" value="GroES-like"/>
    <property type="match status" value="1"/>
</dbReference>
<dbReference type="FunFam" id="3.40.50.720:FF:000209">
    <property type="entry name" value="Polyketide synthase Pks12"/>
    <property type="match status" value="1"/>
</dbReference>
<dbReference type="CDD" id="cd05195">
    <property type="entry name" value="enoyl_red"/>
    <property type="match status" value="1"/>
</dbReference>
<dbReference type="Pfam" id="PF22953">
    <property type="entry name" value="SpnB_Rossmann"/>
    <property type="match status" value="1"/>
</dbReference>
<dbReference type="SMART" id="SM00823">
    <property type="entry name" value="PKS_PP"/>
    <property type="match status" value="1"/>
</dbReference>
<dbReference type="Gene3D" id="3.40.47.10">
    <property type="match status" value="1"/>
</dbReference>
<dbReference type="SMART" id="SM00822">
    <property type="entry name" value="PKS_KR"/>
    <property type="match status" value="1"/>
</dbReference>
<dbReference type="PANTHER" id="PTHR43775:SF51">
    <property type="entry name" value="INACTIVE PHENOLPHTHIOCEROL SYNTHESIS POLYKETIDE SYNTHASE TYPE I PKS1-RELATED"/>
    <property type="match status" value="1"/>
</dbReference>
<dbReference type="InterPro" id="IPR002364">
    <property type="entry name" value="Quin_OxRdtase/zeta-crystal_CS"/>
</dbReference>
<dbReference type="InterPro" id="IPR013968">
    <property type="entry name" value="PKS_KR"/>
</dbReference>
<evidence type="ECO:0000259" key="11">
    <source>
        <dbReference type="PROSITE" id="PS52004"/>
    </source>
</evidence>
<dbReference type="Pfam" id="PF08240">
    <property type="entry name" value="ADH_N"/>
    <property type="match status" value="1"/>
</dbReference>
<dbReference type="Pfam" id="PF00698">
    <property type="entry name" value="Acyl_transf_1"/>
    <property type="match status" value="1"/>
</dbReference>
<evidence type="ECO:0000256" key="2">
    <source>
        <dbReference type="ARBA" id="ARBA00004792"/>
    </source>
</evidence>
<evidence type="ECO:0000256" key="9">
    <source>
        <dbReference type="PROSITE-ProRule" id="PRU01363"/>
    </source>
</evidence>
<dbReference type="InterPro" id="IPR057326">
    <property type="entry name" value="KR_dom"/>
</dbReference>
<dbReference type="PROSITE" id="PS01162">
    <property type="entry name" value="QOR_ZETA_CRYSTAL"/>
    <property type="match status" value="1"/>
</dbReference>
<dbReference type="GO" id="GO:0016491">
    <property type="term" value="F:oxidoreductase activity"/>
    <property type="evidence" value="ECO:0007669"/>
    <property type="project" value="InterPro"/>
</dbReference>
<dbReference type="InterPro" id="IPR042104">
    <property type="entry name" value="PKS_dehydratase_sf"/>
</dbReference>
<name>Q1L0S7_STRHY</name>
<comment type="cofactor">
    <cofactor evidence="1">
        <name>pantetheine 4'-phosphate</name>
        <dbReference type="ChEBI" id="CHEBI:47942"/>
    </cofactor>
</comment>
<evidence type="ECO:0000256" key="8">
    <source>
        <dbReference type="ARBA" id="ARBA00023315"/>
    </source>
</evidence>
<dbReference type="CDD" id="cd08956">
    <property type="entry name" value="KR_3_FAS_SDR_x"/>
    <property type="match status" value="1"/>
</dbReference>
<dbReference type="InterPro" id="IPR049552">
    <property type="entry name" value="PKS_DH_N"/>
</dbReference>
<organism evidence="13">
    <name type="scientific">Streptomyces hygroscopicus subsp. duamyceticus</name>
    <dbReference type="NCBI Taxonomy" id="285527"/>
    <lineage>
        <taxon>Bacteria</taxon>
        <taxon>Bacillati</taxon>
        <taxon>Actinomycetota</taxon>
        <taxon>Actinomycetes</taxon>
        <taxon>Kitasatosporales</taxon>
        <taxon>Streptomycetaceae</taxon>
        <taxon>Streptomyces</taxon>
        <taxon>Streptomyces violaceusniger group</taxon>
    </lineage>
</organism>
<dbReference type="SMART" id="SM00829">
    <property type="entry name" value="PKS_ER"/>
    <property type="match status" value="1"/>
</dbReference>
<dbReference type="Pfam" id="PF16197">
    <property type="entry name" value="KAsynt_C_assoc"/>
    <property type="match status" value="1"/>
</dbReference>
<dbReference type="InterPro" id="IPR016039">
    <property type="entry name" value="Thiolase-like"/>
</dbReference>
<dbReference type="Gene3D" id="3.30.70.3290">
    <property type="match status" value="1"/>
</dbReference>
<dbReference type="InterPro" id="IPR049551">
    <property type="entry name" value="PKS_DH_C"/>
</dbReference>
<keyword evidence="5" id="KW-0808">Transferase</keyword>
<dbReference type="InterPro" id="IPR011032">
    <property type="entry name" value="GroES-like_sf"/>
</dbReference>
<keyword evidence="6" id="KW-0045">Antibiotic biosynthesis</keyword>
<dbReference type="Pfam" id="PF08659">
    <property type="entry name" value="KR"/>
    <property type="match status" value="1"/>
</dbReference>
<dbReference type="SMART" id="SM00825">
    <property type="entry name" value="PKS_KS"/>
    <property type="match status" value="1"/>
</dbReference>
<dbReference type="FunFam" id="3.40.47.10:FF:000019">
    <property type="entry name" value="Polyketide synthase type I"/>
    <property type="match status" value="1"/>
</dbReference>
<dbReference type="SUPFAM" id="SSF55048">
    <property type="entry name" value="Probable ACP-binding domain of malonyl-CoA ACP transacylase"/>
    <property type="match status" value="1"/>
</dbReference>
<dbReference type="Pfam" id="PF13602">
    <property type="entry name" value="ADH_zinc_N_2"/>
    <property type="match status" value="1"/>
</dbReference>
<dbReference type="InterPro" id="IPR015083">
    <property type="entry name" value="NorB/c/GfsB-D-like_docking"/>
</dbReference>
<dbReference type="SUPFAM" id="SSF52151">
    <property type="entry name" value="FabD/lysophospholipase-like"/>
    <property type="match status" value="1"/>
</dbReference>
<keyword evidence="7" id="KW-0511">Multifunctional enzyme</keyword>
<dbReference type="FunFam" id="3.40.366.10:FF:000002">
    <property type="entry name" value="Probable polyketide synthase 2"/>
    <property type="match status" value="1"/>
</dbReference>
<dbReference type="Gene3D" id="3.90.180.10">
    <property type="entry name" value="Medium-chain alcohol dehydrogenases, catalytic domain"/>
    <property type="match status" value="1"/>
</dbReference>
<feature type="region of interest" description="C-terminal hotdog fold" evidence="9">
    <location>
        <begin position="1079"/>
        <end position="1219"/>
    </location>
</feature>
<dbReference type="InterPro" id="IPR006162">
    <property type="entry name" value="Ppantetheine_attach_site"/>
</dbReference>
<feature type="region of interest" description="N-terminal hotdog fold" evidence="9">
    <location>
        <begin position="938"/>
        <end position="1066"/>
    </location>
</feature>
<evidence type="ECO:0000313" key="13">
    <source>
        <dbReference type="EMBL" id="ABB86420.1"/>
    </source>
</evidence>
<dbReference type="SMART" id="SM00827">
    <property type="entry name" value="PKS_AT"/>
    <property type="match status" value="1"/>
</dbReference>
<dbReference type="SMART" id="SM01294">
    <property type="entry name" value="PKS_PP_betabranch"/>
    <property type="match status" value="1"/>
</dbReference>
<evidence type="ECO:0000256" key="1">
    <source>
        <dbReference type="ARBA" id="ARBA00001957"/>
    </source>
</evidence>
<dbReference type="InterPro" id="IPR032821">
    <property type="entry name" value="PKS_assoc"/>
</dbReference>
<dbReference type="InterPro" id="IPR055123">
    <property type="entry name" value="SpnB-like_Rossmann"/>
</dbReference>
<keyword evidence="3" id="KW-0596">Phosphopantetheine</keyword>
<dbReference type="Gene3D" id="3.40.366.10">
    <property type="entry name" value="Malonyl-Coenzyme A Acyl Carrier Protein, domain 2"/>
    <property type="match status" value="1"/>
</dbReference>
<dbReference type="SUPFAM" id="SSF53901">
    <property type="entry name" value="Thiolase-like"/>
    <property type="match status" value="1"/>
</dbReference>
<dbReference type="GO" id="GO:0008270">
    <property type="term" value="F:zinc ion binding"/>
    <property type="evidence" value="ECO:0007669"/>
    <property type="project" value="InterPro"/>
</dbReference>
<dbReference type="PROSITE" id="PS52019">
    <property type="entry name" value="PKS_MFAS_DH"/>
    <property type="match status" value="1"/>
</dbReference>
<dbReference type="Pfam" id="PF00550">
    <property type="entry name" value="PP-binding"/>
    <property type="match status" value="1"/>
</dbReference>
<dbReference type="InterPro" id="IPR020807">
    <property type="entry name" value="PKS_DH"/>
</dbReference>
<dbReference type="InterPro" id="IPR020841">
    <property type="entry name" value="PKS_Beta-ketoAc_synthase_dom"/>
</dbReference>
<dbReference type="InterPro" id="IPR036736">
    <property type="entry name" value="ACP-like_sf"/>
</dbReference>
<dbReference type="EMBL" id="DQ249342">
    <property type="protein sequence ID" value="ABB86420.1"/>
    <property type="molecule type" value="Genomic_DNA"/>
</dbReference>
<sequence>MTAPDEEIVTALRASLKENMRLQQENQRLSESSVEPVAIVSMACRYAGGIRNPEDLWRVVTDGTDVYTSFPENRGWDLEGIYHPDPDNPGTTYVREGAFLHDANLFDAALFGISPLEALAMEPQQRQLLEICWEALERAGIDPHSVRGADIGVYAGLVHQDYAPDLSGLEGYLSLERALGSAGGIASGRVAYALGLEGPAVTVDTMCSSTLVAVHVATQALRRGECAMALAGGATVMSTPGGFIGFARQRALAFDGRCKSYGAAADGSSWAEGAGVVLLERLSDARRNGHRVLAVIRGSALDQDGASNGLTAPNGPAQRRVIRKALENAGLTTADVDMVEGHGTGTVLGDPIEAQALIATYGQDRPEGRPLWLGSVKSVIGHTQSGSGVAGLINAVQALRHGVMPATRHVDAPNPQVNWTAGSVELLTEARAWPELGRPRRAGVSSFGASGTNAHMILEQAPEEPAAESPSGPALDGVVPLVLSAAAAASLTGQAERLGSFLEASGTVALADVAAALVTGRATLAQRAVVVTDSPEEALAGLGALARGEDVRGVVVGGGLRSGGDGKVVLVFPGQGSPWVGMGRELLDCSAVFAARVGECAVALERWVDWSLVDVLRGDCSAEFFEREDVRQPASFAVMVGLAAVWESVGVVADVVVGHSGGEVAAAYVSGALSLEDAVRVVAVRSQIISGVLSGRGGMASVGLSEEEVVARLQEWDGRVEIGAVNSPSSVAITADTEALDEAIETLEDQGVRVRRIAIDYASHSRHVGAVQEILNEAFADIRSQAPTVPFLSTVTGEWIREAGALDGSYWYRNLRSQVRFGPAIADLLADGHTVFVESSAHPVLVQPISEIVAGAEADAVVTGSLRRHEGGPRRLFTSMADLFVRGISVDWSGVLAAGADARRVDLPTYAFDHKNYWMELAGTANDVASLGLSGADHPLLGAVVPVPETSGVLCTSRLSLRTHPWLADHAVGGVVLVPGTALVELAVRAGDEVGCGTLEELVIETPLVVPAQGSMRVQVAVGGPEENGARSVAVYSARDDDGGGTGIDGWTRHAAGTLTAAAVPAAGFDFTVWPPVGAERVSFDAVGFYEEMAGRGYVYGPAFQGLRGVWRRGEEVFAEVALPDEQRGEASRFGLHPALLDAALQSGLVRPADAGAGMRVPFAWNGLRLHAAGASELRVRTVPSGPDAVSLQAADGAGGPVLSLESLVARAVDVEQLDRVATDDGRDALFEVDWSELPAPASSVESLPSWALVASAEDVTDLADAAVVPAVAVLQAVGGDGEHDALALTVRVLEVVQAWFAAADLAESRLVVVTRGAVPVGGEGDVSDPAGAAVWGLVRAAQAENPDRIVLLDLAADSGLDLAGTGMGSVLTAVLAADEPQVAVRGTTLSVPRLVPAGKRALQIPEAGEWRLGVGTTSVGTLDSLSLLPEPRVTTPPAAGQVRVGLRALGLNFRDVLIALGMYPGAAELGGEGAGVVLEVGEGVTELAVGDRVMGLTGIGYGSMTVTDHRCLVRIPPEWSFQQAATVPVVFLTAYYGLRDLAGLRAGESVLIHAAAGGVGMAATQLARHLGARVFGTASPGKWGVLRELGFDDAGIASSRTADFEQQFLTETSGAGMDVVLDCLAGELVDASLRLLPRGGRFIEMGKTDTRDAGVVAGEHPGVAYQAFDVFDAGLDRIQQMLVELARLFETGDLTPLPFAAWDVRRAPDAFRHMSQARHTGKMVLSVPKPLDLEGTVVLTGGTGSLGAVVARHLVGEHGVRHLVLASRRGPNAEGARELVAELGEAGATVTAVACDVTNRDALAELLAALPAEHPLTGVVHTAGVLDDGVIATLTPERVAAVFAPKVTAVRHLDELTREMDLSMFAVFSSAAGVFGSAGQGNYGAANAFLDGWMAKRRADGLPGIAMAWGLWEQNTGMTANLSQADQARMSRGGLLPIGVAEGMRLFDTALRMPTALAVPIKLDLRGLRADATAGGSVLALLRALVQTGRRQAQAGENGSGLTARLVSLTPQEQEKLLLDLVLTQVATVLGYTEITNVEAHKAFVDAGFDSLTSVELRNRLREATGLKLAATVVFDYPTPLALARHLHDGLKPAQSPAGTHPLLAELSKLEARLVETPVDDSIRAQVATRLQVLLTTWSTANGTPPGDEALDFDAASDDDLFDLIDTTFSN</sequence>
<feature type="domain" description="Carrier" evidence="10">
    <location>
        <begin position="2017"/>
        <end position="2092"/>
    </location>
</feature>
<dbReference type="FunFam" id="1.10.1200.10:FF:000007">
    <property type="entry name" value="Probable polyketide synthase pks17"/>
    <property type="match status" value="1"/>
</dbReference>
<dbReference type="InterPro" id="IPR014031">
    <property type="entry name" value="Ketoacyl_synth_C"/>
</dbReference>
<dbReference type="Pfam" id="PF08990">
    <property type="entry name" value="Docking"/>
    <property type="match status" value="1"/>
</dbReference>
<protein>
    <submittedName>
        <fullName evidence="13">NapB</fullName>
    </submittedName>
</protein>
<dbReference type="InterPro" id="IPR014030">
    <property type="entry name" value="Ketoacyl_synth_N"/>
</dbReference>
<dbReference type="Gene3D" id="1.10.1200.10">
    <property type="entry name" value="ACP-like"/>
    <property type="match status" value="1"/>
</dbReference>
<dbReference type="PROSITE" id="PS00012">
    <property type="entry name" value="PHOSPHOPANTETHEINE"/>
    <property type="match status" value="1"/>
</dbReference>
<dbReference type="InterPro" id="IPR014043">
    <property type="entry name" value="Acyl_transferase_dom"/>
</dbReference>
<dbReference type="Pfam" id="PF14765">
    <property type="entry name" value="PS-DH"/>
    <property type="match status" value="1"/>
</dbReference>
<feature type="domain" description="Ketosynthase family 3 (KS3)" evidence="11">
    <location>
        <begin position="34"/>
        <end position="460"/>
    </location>
</feature>
<proteinExistence type="predicted"/>
<comment type="pathway">
    <text evidence="2">Antibiotic biosynthesis.</text>
</comment>
<evidence type="ECO:0000259" key="10">
    <source>
        <dbReference type="PROSITE" id="PS50075"/>
    </source>
</evidence>
<evidence type="ECO:0000256" key="3">
    <source>
        <dbReference type="ARBA" id="ARBA00022450"/>
    </source>
</evidence>
<evidence type="ECO:0000256" key="5">
    <source>
        <dbReference type="ARBA" id="ARBA00022679"/>
    </source>
</evidence>
<dbReference type="InterPro" id="IPR001227">
    <property type="entry name" value="Ac_transferase_dom_sf"/>
</dbReference>
<dbReference type="SMART" id="SM00826">
    <property type="entry name" value="PKS_DH"/>
    <property type="match status" value="1"/>
</dbReference>
<dbReference type="GO" id="GO:0006633">
    <property type="term" value="P:fatty acid biosynthetic process"/>
    <property type="evidence" value="ECO:0007669"/>
    <property type="project" value="TreeGrafter"/>
</dbReference>
<dbReference type="InterPro" id="IPR036291">
    <property type="entry name" value="NAD(P)-bd_dom_sf"/>
</dbReference>
<dbReference type="CDD" id="cd00833">
    <property type="entry name" value="PKS"/>
    <property type="match status" value="1"/>
</dbReference>